<keyword evidence="3" id="KW-1185">Reference proteome</keyword>
<dbReference type="Proteomes" id="UP000288212">
    <property type="component" value="Unassembled WGS sequence"/>
</dbReference>
<evidence type="ECO:0000259" key="1">
    <source>
        <dbReference type="Pfam" id="PF02036"/>
    </source>
</evidence>
<dbReference type="EMBL" id="PIPI01000002">
    <property type="protein sequence ID" value="RUO20723.1"/>
    <property type="molecule type" value="Genomic_DNA"/>
</dbReference>
<evidence type="ECO:0000313" key="2">
    <source>
        <dbReference type="EMBL" id="RUO20723.1"/>
    </source>
</evidence>
<dbReference type="Pfam" id="PF02036">
    <property type="entry name" value="SCP2"/>
    <property type="match status" value="1"/>
</dbReference>
<sequence length="173" mass="19792">MLSKNRVIQKVVAQAPNVVKKGVDLLPSTMTKHSLQFTLNQFFKTDLQQGRLDFLRNRTVKVVVSDIQLEFIVTLNPQQMAPRLQVVMANQDADILFRGNMDDLFLLVTQKVDPDTLFFRRKLMLIGDTELGLELKNYLDTIELRERLPASLYQLSEDIAAEVLLTRSQTTQG</sequence>
<organism evidence="2 3">
    <name type="scientific">Aliidiomarina haloalkalitolerans</name>
    <dbReference type="NCBI Taxonomy" id="859059"/>
    <lineage>
        <taxon>Bacteria</taxon>
        <taxon>Pseudomonadati</taxon>
        <taxon>Pseudomonadota</taxon>
        <taxon>Gammaproteobacteria</taxon>
        <taxon>Alteromonadales</taxon>
        <taxon>Idiomarinaceae</taxon>
        <taxon>Aliidiomarina</taxon>
    </lineage>
</organism>
<dbReference type="AlphaFoldDB" id="A0A432VVZ9"/>
<gene>
    <name evidence="2" type="ORF">CWE06_05315</name>
</gene>
<dbReference type="SUPFAM" id="SSF55718">
    <property type="entry name" value="SCP-like"/>
    <property type="match status" value="1"/>
</dbReference>
<name>A0A432VVZ9_9GAMM</name>
<accession>A0A432VVZ9</accession>
<dbReference type="Gene3D" id="3.30.1050.10">
    <property type="entry name" value="SCP2 sterol-binding domain"/>
    <property type="match status" value="1"/>
</dbReference>
<feature type="domain" description="SCP2" evidence="1">
    <location>
        <begin position="40"/>
        <end position="140"/>
    </location>
</feature>
<proteinExistence type="predicted"/>
<dbReference type="InterPro" id="IPR036527">
    <property type="entry name" value="SCP2_sterol-bd_dom_sf"/>
</dbReference>
<dbReference type="InterPro" id="IPR003033">
    <property type="entry name" value="SCP2_sterol-bd_dom"/>
</dbReference>
<evidence type="ECO:0000313" key="3">
    <source>
        <dbReference type="Proteomes" id="UP000288212"/>
    </source>
</evidence>
<comment type="caution">
    <text evidence="2">The sequence shown here is derived from an EMBL/GenBank/DDBJ whole genome shotgun (WGS) entry which is preliminary data.</text>
</comment>
<protein>
    <recommendedName>
        <fullName evidence="1">SCP2 domain-containing protein</fullName>
    </recommendedName>
</protein>
<reference evidence="2 3" key="1">
    <citation type="journal article" date="2011" name="Front. Microbiol.">
        <title>Genomic signatures of strain selection and enhancement in Bacillus atrophaeus var. globigii, a historical biowarfare simulant.</title>
        <authorList>
            <person name="Gibbons H.S."/>
            <person name="Broomall S.M."/>
            <person name="McNew L.A."/>
            <person name="Daligault H."/>
            <person name="Chapman C."/>
            <person name="Bruce D."/>
            <person name="Karavis M."/>
            <person name="Krepps M."/>
            <person name="McGregor P.A."/>
            <person name="Hong C."/>
            <person name="Park K.H."/>
            <person name="Akmal A."/>
            <person name="Feldman A."/>
            <person name="Lin J.S."/>
            <person name="Chang W.E."/>
            <person name="Higgs B.W."/>
            <person name="Demirev P."/>
            <person name="Lindquist J."/>
            <person name="Liem A."/>
            <person name="Fochler E."/>
            <person name="Read T.D."/>
            <person name="Tapia R."/>
            <person name="Johnson S."/>
            <person name="Bishop-Lilly K.A."/>
            <person name="Detter C."/>
            <person name="Han C."/>
            <person name="Sozhamannan S."/>
            <person name="Rosenzweig C.N."/>
            <person name="Skowronski E.W."/>
        </authorList>
    </citation>
    <scope>NUCLEOTIDE SEQUENCE [LARGE SCALE GENOMIC DNA]</scope>
    <source>
        <strain evidence="2 3">AK5</strain>
    </source>
</reference>